<organism evidence="2 3">
    <name type="scientific">Paracoccus litorisediminis</name>
    <dbReference type="NCBI Taxonomy" id="2006130"/>
    <lineage>
        <taxon>Bacteria</taxon>
        <taxon>Pseudomonadati</taxon>
        <taxon>Pseudomonadota</taxon>
        <taxon>Alphaproteobacteria</taxon>
        <taxon>Rhodobacterales</taxon>
        <taxon>Paracoccaceae</taxon>
        <taxon>Paracoccus</taxon>
    </lineage>
</organism>
<dbReference type="Proteomes" id="UP000449846">
    <property type="component" value="Unassembled WGS sequence"/>
</dbReference>
<dbReference type="AlphaFoldDB" id="A0A844HRS6"/>
<sequence>MKKMTLSILTAALALSACAAPTLEEYRPVTDTTGPNAARLESDLAQCRAIATQAEADYKKRQSDEMAGRLVAGLIVGAIAGQAIGGNSSATAYGAAAGATSGVASTDTELAHGGPRRIIDRCLTERGHTVLSDLGKG</sequence>
<keyword evidence="1" id="KW-0732">Signal</keyword>
<dbReference type="PROSITE" id="PS51257">
    <property type="entry name" value="PROKAR_LIPOPROTEIN"/>
    <property type="match status" value="1"/>
</dbReference>
<proteinExistence type="predicted"/>
<dbReference type="EMBL" id="WMIG01000013">
    <property type="protein sequence ID" value="MTH61134.1"/>
    <property type="molecule type" value="Genomic_DNA"/>
</dbReference>
<feature type="chain" id="PRO_5032738216" evidence="1">
    <location>
        <begin position="20"/>
        <end position="137"/>
    </location>
</feature>
<comment type="caution">
    <text evidence="2">The sequence shown here is derived from an EMBL/GenBank/DDBJ whole genome shotgun (WGS) entry which is preliminary data.</text>
</comment>
<gene>
    <name evidence="2" type="ORF">GL300_18145</name>
</gene>
<keyword evidence="3" id="KW-1185">Reference proteome</keyword>
<accession>A0A844HRS6</accession>
<evidence type="ECO:0000313" key="2">
    <source>
        <dbReference type="EMBL" id="MTH61134.1"/>
    </source>
</evidence>
<evidence type="ECO:0000256" key="1">
    <source>
        <dbReference type="SAM" id="SignalP"/>
    </source>
</evidence>
<reference evidence="2 3" key="1">
    <citation type="submission" date="2019-11" db="EMBL/GenBank/DDBJ databases">
        <authorList>
            <person name="Dong K."/>
        </authorList>
    </citation>
    <scope>NUCLEOTIDE SEQUENCE [LARGE SCALE GENOMIC DNA]</scope>
    <source>
        <strain evidence="2 3">NBRC 112902</strain>
    </source>
</reference>
<dbReference type="RefSeq" id="WP_155041076.1">
    <property type="nucleotide sequence ID" value="NZ_WMIG01000013.1"/>
</dbReference>
<evidence type="ECO:0000313" key="3">
    <source>
        <dbReference type="Proteomes" id="UP000449846"/>
    </source>
</evidence>
<dbReference type="OrthoDB" id="7862298at2"/>
<feature type="signal peptide" evidence="1">
    <location>
        <begin position="1"/>
        <end position="19"/>
    </location>
</feature>
<protein>
    <submittedName>
        <fullName evidence="2">Glycine zipper family protein</fullName>
    </submittedName>
</protein>
<name>A0A844HRS6_9RHOB</name>